<dbReference type="PANTHER" id="PTHR21700">
    <property type="entry name" value="TRANSTHYRETIN-LIKE FAMILY PROTEIN-RELATED"/>
    <property type="match status" value="1"/>
</dbReference>
<sequence length="84" mass="9642">MLFAAFFALALTIAASAHEIIVKGRFACDTRDGEVPVYVELMEKEMLEDQRLNWTITSGKGTFELTGYDDEFYGVRPYMRIMHL</sequence>
<feature type="chain" id="PRO_5018111675" description="Transthyretin/hydroxyisourate hydrolase domain-containing protein" evidence="5">
    <location>
        <begin position="18"/>
        <end position="84"/>
    </location>
</feature>
<keyword evidence="3" id="KW-0964">Secreted</keyword>
<evidence type="ECO:0000313" key="7">
    <source>
        <dbReference type="Proteomes" id="UP000270094"/>
    </source>
</evidence>
<dbReference type="Gene3D" id="2.60.40.3330">
    <property type="match status" value="1"/>
</dbReference>
<proteinExistence type="inferred from homology"/>
<organism evidence="6 7">
    <name type="scientific">Strongylus vulgaris</name>
    <name type="common">Blood worm</name>
    <dbReference type="NCBI Taxonomy" id="40348"/>
    <lineage>
        <taxon>Eukaryota</taxon>
        <taxon>Metazoa</taxon>
        <taxon>Ecdysozoa</taxon>
        <taxon>Nematoda</taxon>
        <taxon>Chromadorea</taxon>
        <taxon>Rhabditida</taxon>
        <taxon>Rhabditina</taxon>
        <taxon>Rhabditomorpha</taxon>
        <taxon>Strongyloidea</taxon>
        <taxon>Strongylidae</taxon>
        <taxon>Strongylus</taxon>
    </lineage>
</organism>
<dbReference type="AlphaFoldDB" id="A0A3P7J6C4"/>
<comment type="subcellular location">
    <subcellularLocation>
        <location evidence="1">Secreted</location>
    </subcellularLocation>
</comment>
<dbReference type="PANTHER" id="PTHR21700:SF30">
    <property type="entry name" value="TRANSTHYRETIN-LIKE FAMILY PROTEIN"/>
    <property type="match status" value="1"/>
</dbReference>
<dbReference type="Pfam" id="PF01060">
    <property type="entry name" value="TTR-52"/>
    <property type="match status" value="1"/>
</dbReference>
<evidence type="ECO:0000313" key="6">
    <source>
        <dbReference type="EMBL" id="VDM76083.1"/>
    </source>
</evidence>
<protein>
    <recommendedName>
        <fullName evidence="8">Transthyretin/hydroxyisourate hydrolase domain-containing protein</fullName>
    </recommendedName>
</protein>
<dbReference type="InterPro" id="IPR001534">
    <property type="entry name" value="Transthyretin-like"/>
</dbReference>
<keyword evidence="4 5" id="KW-0732">Signal</keyword>
<evidence type="ECO:0008006" key="8">
    <source>
        <dbReference type="Google" id="ProtNLM"/>
    </source>
</evidence>
<keyword evidence="7" id="KW-1185">Reference proteome</keyword>
<evidence type="ECO:0000256" key="5">
    <source>
        <dbReference type="SAM" id="SignalP"/>
    </source>
</evidence>
<evidence type="ECO:0000256" key="2">
    <source>
        <dbReference type="ARBA" id="ARBA00010112"/>
    </source>
</evidence>
<dbReference type="Proteomes" id="UP000270094">
    <property type="component" value="Unassembled WGS sequence"/>
</dbReference>
<evidence type="ECO:0000256" key="4">
    <source>
        <dbReference type="ARBA" id="ARBA00022729"/>
    </source>
</evidence>
<dbReference type="EMBL" id="UYYB01096315">
    <property type="protein sequence ID" value="VDM76083.1"/>
    <property type="molecule type" value="Genomic_DNA"/>
</dbReference>
<evidence type="ECO:0000256" key="1">
    <source>
        <dbReference type="ARBA" id="ARBA00004613"/>
    </source>
</evidence>
<dbReference type="OrthoDB" id="5773467at2759"/>
<accession>A0A3P7J6C4</accession>
<dbReference type="GO" id="GO:0009986">
    <property type="term" value="C:cell surface"/>
    <property type="evidence" value="ECO:0007669"/>
    <property type="project" value="InterPro"/>
</dbReference>
<evidence type="ECO:0000256" key="3">
    <source>
        <dbReference type="ARBA" id="ARBA00022525"/>
    </source>
</evidence>
<feature type="signal peptide" evidence="5">
    <location>
        <begin position="1"/>
        <end position="17"/>
    </location>
</feature>
<name>A0A3P7J6C4_STRVU</name>
<comment type="similarity">
    <text evidence="2">Belongs to the nematode transthyretin-like family.</text>
</comment>
<reference evidence="6 7" key="1">
    <citation type="submission" date="2018-11" db="EMBL/GenBank/DDBJ databases">
        <authorList>
            <consortium name="Pathogen Informatics"/>
        </authorList>
    </citation>
    <scope>NUCLEOTIDE SEQUENCE [LARGE SCALE GENOMIC DNA]</scope>
</reference>
<gene>
    <name evidence="6" type="ORF">SVUK_LOCUS11081</name>
</gene>
<dbReference type="InterPro" id="IPR038479">
    <property type="entry name" value="Transthyretin-like_sf"/>
</dbReference>
<dbReference type="GO" id="GO:0005576">
    <property type="term" value="C:extracellular region"/>
    <property type="evidence" value="ECO:0007669"/>
    <property type="project" value="UniProtKB-SubCell"/>
</dbReference>